<keyword evidence="1" id="KW-0732">Signal</keyword>
<feature type="signal peptide" evidence="1">
    <location>
        <begin position="1"/>
        <end position="29"/>
    </location>
</feature>
<organism evidence="2 3">
    <name type="scientific">Streptomyces niveiscabiei</name>
    <dbReference type="NCBI Taxonomy" id="164115"/>
    <lineage>
        <taxon>Bacteria</taxon>
        <taxon>Bacillati</taxon>
        <taxon>Actinomycetota</taxon>
        <taxon>Actinomycetes</taxon>
        <taxon>Kitasatosporales</taxon>
        <taxon>Streptomycetaceae</taxon>
        <taxon>Streptomyces</taxon>
    </lineage>
</organism>
<accession>A0ABW9HNG4</accession>
<sequence length="167" mass="17806">MLIKRLLVSAIGLPALIAGALLATTPAQATTPTQAAASAQDTAGVRWVRLPAAPAASPAGLRATAPSASPAPGYTDYDPGSIASCSRGVLCTAVWNPVNNKWRQFNLSACNLYRLAYWQGGGSYFNNQTGGVTSYFYGQTGNELLRFTPDRTQHGYNWDDVYSIRNC</sequence>
<evidence type="ECO:0000313" key="2">
    <source>
        <dbReference type="EMBL" id="MFM9608475.1"/>
    </source>
</evidence>
<keyword evidence="3" id="KW-1185">Reference proteome</keyword>
<dbReference type="RefSeq" id="WP_055724629.1">
    <property type="nucleotide sequence ID" value="NZ_JBJVNI010000003.1"/>
</dbReference>
<evidence type="ECO:0000313" key="3">
    <source>
        <dbReference type="Proteomes" id="UP001631957"/>
    </source>
</evidence>
<dbReference type="EMBL" id="JBJVNI010000003">
    <property type="protein sequence ID" value="MFM9608475.1"/>
    <property type="molecule type" value="Genomic_DNA"/>
</dbReference>
<proteinExistence type="predicted"/>
<name>A0ABW9HNG4_9ACTN</name>
<evidence type="ECO:0008006" key="4">
    <source>
        <dbReference type="Google" id="ProtNLM"/>
    </source>
</evidence>
<reference evidence="2 3" key="1">
    <citation type="submission" date="2024-12" db="EMBL/GenBank/DDBJ databases">
        <title>Forecasting of Potato common scab and diversities of Pathogenic streptomyces spp. in china.</title>
        <authorList>
            <person name="Handique U."/>
            <person name="Wu J."/>
        </authorList>
    </citation>
    <scope>NUCLEOTIDE SEQUENCE [LARGE SCALE GENOMIC DNA]</scope>
    <source>
        <strain evidence="2 3">ZRIMU1530</strain>
    </source>
</reference>
<protein>
    <recommendedName>
        <fullName evidence="4">Peptidase inhibitor family I36</fullName>
    </recommendedName>
</protein>
<gene>
    <name evidence="2" type="ORF">ACKI18_07110</name>
</gene>
<feature type="chain" id="PRO_5047385733" description="Peptidase inhibitor family I36" evidence="1">
    <location>
        <begin position="30"/>
        <end position="167"/>
    </location>
</feature>
<evidence type="ECO:0000256" key="1">
    <source>
        <dbReference type="SAM" id="SignalP"/>
    </source>
</evidence>
<dbReference type="Proteomes" id="UP001631957">
    <property type="component" value="Unassembled WGS sequence"/>
</dbReference>
<comment type="caution">
    <text evidence="2">The sequence shown here is derived from an EMBL/GenBank/DDBJ whole genome shotgun (WGS) entry which is preliminary data.</text>
</comment>